<dbReference type="GO" id="GO:0016798">
    <property type="term" value="F:hydrolase activity, acting on glycosyl bonds"/>
    <property type="evidence" value="ECO:0007669"/>
    <property type="project" value="UniProtKB-KW"/>
</dbReference>
<protein>
    <recommendedName>
        <fullName evidence="13">Fibronectin type-III domain-containing protein</fullName>
    </recommendedName>
</protein>
<dbReference type="InterPro" id="IPR013517">
    <property type="entry name" value="FG-GAP"/>
</dbReference>
<evidence type="ECO:0000256" key="2">
    <source>
        <dbReference type="ARBA" id="ARBA00011073"/>
    </source>
</evidence>
<feature type="compositionally biased region" description="Low complexity" evidence="12">
    <location>
        <begin position="33"/>
        <end position="49"/>
    </location>
</feature>
<dbReference type="InterPro" id="IPR050131">
    <property type="entry name" value="Peptidase_S8_subtilisin-like"/>
</dbReference>
<dbReference type="InterPro" id="IPR023828">
    <property type="entry name" value="Peptidase_S8_Ser-AS"/>
</dbReference>
<dbReference type="InterPro" id="IPR034084">
    <property type="entry name" value="Thermitase-like_dom"/>
</dbReference>
<keyword evidence="4 10" id="KW-0645">Protease</keyword>
<dbReference type="PROSITE" id="PS00138">
    <property type="entry name" value="SUBTILASE_SER"/>
    <property type="match status" value="1"/>
</dbReference>
<keyword evidence="7 10" id="KW-0720">Serine protease</keyword>
<feature type="region of interest" description="Disordered" evidence="12">
    <location>
        <begin position="1"/>
        <end position="54"/>
    </location>
</feature>
<feature type="domain" description="Fibronectin type-III" evidence="13">
    <location>
        <begin position="1073"/>
        <end position="1173"/>
    </location>
</feature>
<name>A0A420EW19_9ACTN</name>
<dbReference type="Pfam" id="PF13517">
    <property type="entry name" value="FG-GAP_3"/>
    <property type="match status" value="2"/>
</dbReference>
<accession>A0A420EW19</accession>
<dbReference type="EMBL" id="RAQQ01000019">
    <property type="protein sequence ID" value="RKF24921.1"/>
    <property type="molecule type" value="Genomic_DNA"/>
</dbReference>
<dbReference type="PROSITE" id="PS00137">
    <property type="entry name" value="SUBTILASE_HIS"/>
    <property type="match status" value="1"/>
</dbReference>
<dbReference type="InterPro" id="IPR014755">
    <property type="entry name" value="Cu-Rt/internalin_Ig-like"/>
</dbReference>
<feature type="compositionally biased region" description="Basic and acidic residues" evidence="12">
    <location>
        <begin position="101"/>
        <end position="112"/>
    </location>
</feature>
<evidence type="ECO:0000256" key="3">
    <source>
        <dbReference type="ARBA" id="ARBA00022525"/>
    </source>
</evidence>
<dbReference type="InterPro" id="IPR007280">
    <property type="entry name" value="Peptidase_C_arc/bac"/>
</dbReference>
<dbReference type="InterPro" id="IPR028994">
    <property type="entry name" value="Integrin_alpha_N"/>
</dbReference>
<dbReference type="InterPro" id="IPR023827">
    <property type="entry name" value="Peptidase_S8_Asp-AS"/>
</dbReference>
<reference evidence="14 15" key="1">
    <citation type="journal article" date="2018" name="Int. J. Syst. Evol. Microbiol.">
        <title>Micromonospora globbae sp. nov., an endophytic actinomycete isolated from roots of Globba winitii C. H. Wright.</title>
        <authorList>
            <person name="Kuncharoen N."/>
            <person name="Pittayakhajonwut P."/>
            <person name="Tanasupawat S."/>
        </authorList>
    </citation>
    <scope>NUCLEOTIDE SEQUENCE [LARGE SCALE GENOMIC DNA]</scope>
    <source>
        <strain evidence="14 15">WPS1-2</strain>
    </source>
</reference>
<feature type="active site" description="Charge relay system" evidence="10">
    <location>
        <position position="415"/>
    </location>
</feature>
<dbReference type="InterPro" id="IPR022398">
    <property type="entry name" value="Peptidase_S8_His-AS"/>
</dbReference>
<dbReference type="Gene3D" id="2.60.120.380">
    <property type="match status" value="1"/>
</dbReference>
<dbReference type="Pfam" id="PF13205">
    <property type="entry name" value="Big_5"/>
    <property type="match status" value="1"/>
</dbReference>
<dbReference type="GO" id="GO:0000272">
    <property type="term" value="P:polysaccharide catabolic process"/>
    <property type="evidence" value="ECO:0007669"/>
    <property type="project" value="UniProtKB-KW"/>
</dbReference>
<evidence type="ECO:0000256" key="1">
    <source>
        <dbReference type="ARBA" id="ARBA00004613"/>
    </source>
</evidence>
<dbReference type="CDD" id="cd07484">
    <property type="entry name" value="Peptidases_S8_Thermitase_like"/>
    <property type="match status" value="1"/>
</dbReference>
<evidence type="ECO:0000256" key="10">
    <source>
        <dbReference type="PROSITE-ProRule" id="PRU01240"/>
    </source>
</evidence>
<dbReference type="InterPro" id="IPR036852">
    <property type="entry name" value="Peptidase_S8/S53_dom_sf"/>
</dbReference>
<evidence type="ECO:0000256" key="11">
    <source>
        <dbReference type="RuleBase" id="RU003355"/>
    </source>
</evidence>
<dbReference type="SUPFAM" id="SSF52743">
    <property type="entry name" value="Subtilisin-like"/>
    <property type="match status" value="1"/>
</dbReference>
<comment type="subcellular location">
    <subcellularLocation>
        <location evidence="1">Secreted</location>
    </subcellularLocation>
</comment>
<keyword evidence="9" id="KW-0119">Carbohydrate metabolism</keyword>
<dbReference type="PROSITE" id="PS00136">
    <property type="entry name" value="SUBTILASE_ASP"/>
    <property type="match status" value="1"/>
</dbReference>
<dbReference type="GO" id="GO:0005576">
    <property type="term" value="C:extracellular region"/>
    <property type="evidence" value="ECO:0007669"/>
    <property type="project" value="UniProtKB-SubCell"/>
</dbReference>
<feature type="active site" description="Charge relay system" evidence="10">
    <location>
        <position position="261"/>
    </location>
</feature>
<organism evidence="14 15">
    <name type="scientific">Micromonospora globbae</name>
    <dbReference type="NCBI Taxonomy" id="1894969"/>
    <lineage>
        <taxon>Bacteria</taxon>
        <taxon>Bacillati</taxon>
        <taxon>Actinomycetota</taxon>
        <taxon>Actinomycetes</taxon>
        <taxon>Micromonosporales</taxon>
        <taxon>Micromonosporaceae</taxon>
        <taxon>Micromonospora</taxon>
    </lineage>
</organism>
<dbReference type="PROSITE" id="PS51892">
    <property type="entry name" value="SUBTILASE"/>
    <property type="match status" value="1"/>
</dbReference>
<dbReference type="GO" id="GO:0004252">
    <property type="term" value="F:serine-type endopeptidase activity"/>
    <property type="evidence" value="ECO:0007669"/>
    <property type="project" value="UniProtKB-UniRule"/>
</dbReference>
<feature type="compositionally biased region" description="Low complexity" evidence="12">
    <location>
        <begin position="84"/>
        <end position="95"/>
    </location>
</feature>
<dbReference type="PROSITE" id="PS50853">
    <property type="entry name" value="FN3"/>
    <property type="match status" value="1"/>
</dbReference>
<keyword evidence="8" id="KW-0326">Glycosidase</keyword>
<feature type="region of interest" description="Disordered" evidence="12">
    <location>
        <begin position="84"/>
        <end position="112"/>
    </location>
</feature>
<dbReference type="Pfam" id="PF00082">
    <property type="entry name" value="Peptidase_S8"/>
    <property type="match status" value="1"/>
</dbReference>
<evidence type="ECO:0000256" key="6">
    <source>
        <dbReference type="ARBA" id="ARBA00022801"/>
    </source>
</evidence>
<dbReference type="Gene3D" id="2.60.40.1220">
    <property type="match status" value="1"/>
</dbReference>
<dbReference type="InterPro" id="IPR032812">
    <property type="entry name" value="SbsA_Ig"/>
</dbReference>
<dbReference type="SMART" id="SM00060">
    <property type="entry name" value="FN3"/>
    <property type="match status" value="1"/>
</dbReference>
<dbReference type="PANTHER" id="PTHR43806">
    <property type="entry name" value="PEPTIDASE S8"/>
    <property type="match status" value="1"/>
</dbReference>
<dbReference type="CDD" id="cd00063">
    <property type="entry name" value="FN3"/>
    <property type="match status" value="1"/>
</dbReference>
<dbReference type="PRINTS" id="PR00723">
    <property type="entry name" value="SUBTILISIN"/>
</dbReference>
<keyword evidence="6 10" id="KW-0378">Hydrolase</keyword>
<sequence>MSHPSGRSFLRRSRGGRETGVDRPTGWPAMIVGAGESSAGSASRHPSSGRLHRPLFDHGGSVRLRRAAVAASTLLLLGATAPAAYAAQPSSPTPTGQQLPRPERARQAADREFDPHSVLVRFKKGASAAAKDRALAARGASRTREVRGTGYVEVRSDAAASDLLLRLRDDPAVADVTLDYRRRAAATPNDPYFAGSQSYLETVRLPQAWDLAKGSTTQLIAVVDTGVNGPHPDLQGVTVDGYNAITGAAVAAGANSDDNGHGTMVAGIAAANTDNGTGVAGAAWTARVMPVKALDSRGSGYDSDIAAGIAWAADHGATIVNLSLGGPADSPLLHDAIRYATDKGALVVVAAGNEGSDRPEYPAAYPEVLAVGATDRAGNLTDFSSWGDHVDVAAPGFDIVSTGPEQDYRVGDGTSFAAPIASGVAALVRAANPSWTPAQVSDRLRATARDAGPRGIDPYYGHGVLDAYHAVGGSQGAEFPARTLGANEPNDVPARATAFATSVTGSLAAEGDVDWYRFDAAGQESVQVTVTPPALDAGLAQNADPVLSVYDRDLRLVGTVDRAFAGGAETLRFVADAGTYYVSVRNYNGAADNRSYTLAVAAGSASSLFQPAVSVGVGGQARTVDVADVTGDGRDDVLLMTSGYTGSDNDDKLFVFAQRPDGTLAPPVRYGTDAVAKAFFAVLDTNGDGRQDVAINTVSGINVLRQTASGTLQSAGLLPGKGTPVAADMDGDGDSDLVANDDAAGLTLLTQGDGGTFTASPISSDDIAEVEVGDVDGDGEPEVVGAPPPYLGGAKIRIYHASESGWTRTDHTTGMTSPETVSGIEVADVSGDGRVDVVATLGGNKPSSQVSVLVQNPTGGLADGVLHPVWDVPEPVEAADVDGDSRLDVVTVHGGWSALSVLPQTADGHLGTPIRIDDLPYSTSYTMQGLALGDIDGDSRTDAVIADYNNGLVMLRNNNGPTRGGAQVWVRDATPADFASDVPSTAVPSVTFQRAVDAASVSPSTVRLVNGRTGEPVATSVSYDAGTRTARVTPTAALPVDTPYRLVVDGVRDTAGETQTARFSSTFRVSDTAPGPVTGFTATGAVRGASLSWTLPPIADLDQVIVRQATGTTPPSSVTSGTAVYAGTGSGVTVSDLAEGTTYTFRAWVRDLSGTLSSPSTVTLTGSALTIASSAKTVNSGRPVSLTGQLTRPDTGAPIAGAVVRLYARPAGTTTWTQVGTATSGSSGNLSLSHTPSVSTDYQWVYPGSTAYTGADSSAQTVQVRIR</sequence>
<evidence type="ECO:0000256" key="7">
    <source>
        <dbReference type="ARBA" id="ARBA00022825"/>
    </source>
</evidence>
<proteinExistence type="inferred from homology"/>
<dbReference type="InterPro" id="IPR013783">
    <property type="entry name" value="Ig-like_fold"/>
</dbReference>
<dbReference type="InterPro" id="IPR003961">
    <property type="entry name" value="FN3_dom"/>
</dbReference>
<evidence type="ECO:0000256" key="12">
    <source>
        <dbReference type="SAM" id="MobiDB-lite"/>
    </source>
</evidence>
<dbReference type="AlphaFoldDB" id="A0A420EW19"/>
<dbReference type="Proteomes" id="UP000285744">
    <property type="component" value="Unassembled WGS sequence"/>
</dbReference>
<evidence type="ECO:0000256" key="9">
    <source>
        <dbReference type="ARBA" id="ARBA00023326"/>
    </source>
</evidence>
<dbReference type="SUPFAM" id="SSF49265">
    <property type="entry name" value="Fibronectin type III"/>
    <property type="match status" value="1"/>
</dbReference>
<comment type="caution">
    <text evidence="14">The sequence shown here is derived from an EMBL/GenBank/DDBJ whole genome shotgun (WGS) entry which is preliminary data.</text>
</comment>
<dbReference type="Gene3D" id="3.40.50.200">
    <property type="entry name" value="Peptidase S8/S53 domain"/>
    <property type="match status" value="1"/>
</dbReference>
<comment type="similarity">
    <text evidence="2 10 11">Belongs to the peptidase S8 family.</text>
</comment>
<dbReference type="Gene3D" id="2.60.40.10">
    <property type="entry name" value="Immunoglobulins"/>
    <property type="match status" value="1"/>
</dbReference>
<dbReference type="GO" id="GO:0006508">
    <property type="term" value="P:proteolysis"/>
    <property type="evidence" value="ECO:0007669"/>
    <property type="project" value="UniProtKB-KW"/>
</dbReference>
<keyword evidence="3" id="KW-0964">Secreted</keyword>
<dbReference type="InterPro" id="IPR036116">
    <property type="entry name" value="FN3_sf"/>
</dbReference>
<evidence type="ECO:0000259" key="13">
    <source>
        <dbReference type="PROSITE" id="PS50853"/>
    </source>
</evidence>
<dbReference type="Gene3D" id="2.40.128.340">
    <property type="match status" value="1"/>
</dbReference>
<dbReference type="SUPFAM" id="SSF69318">
    <property type="entry name" value="Integrin alpha N-terminal domain"/>
    <property type="match status" value="2"/>
</dbReference>
<evidence type="ECO:0000313" key="15">
    <source>
        <dbReference type="Proteomes" id="UP000285744"/>
    </source>
</evidence>
<dbReference type="InterPro" id="IPR000209">
    <property type="entry name" value="Peptidase_S8/S53_dom"/>
</dbReference>
<keyword evidence="5" id="KW-0732">Signal</keyword>
<evidence type="ECO:0000313" key="14">
    <source>
        <dbReference type="EMBL" id="RKF24921.1"/>
    </source>
</evidence>
<dbReference type="PANTHER" id="PTHR43806:SF11">
    <property type="entry name" value="CEREVISIN-RELATED"/>
    <property type="match status" value="1"/>
</dbReference>
<dbReference type="Pfam" id="PF04151">
    <property type="entry name" value="PPC"/>
    <property type="match status" value="1"/>
</dbReference>
<evidence type="ECO:0000256" key="8">
    <source>
        <dbReference type="ARBA" id="ARBA00023295"/>
    </source>
</evidence>
<evidence type="ECO:0000256" key="4">
    <source>
        <dbReference type="ARBA" id="ARBA00022670"/>
    </source>
</evidence>
<feature type="active site" description="Charge relay system" evidence="10">
    <location>
        <position position="224"/>
    </location>
</feature>
<gene>
    <name evidence="14" type="ORF">D7I43_24070</name>
</gene>
<evidence type="ECO:0000256" key="5">
    <source>
        <dbReference type="ARBA" id="ARBA00022729"/>
    </source>
</evidence>
<dbReference type="InterPro" id="IPR015500">
    <property type="entry name" value="Peptidase_S8_subtilisin-rel"/>
</dbReference>
<keyword evidence="9" id="KW-0624">Polysaccharide degradation</keyword>